<dbReference type="Proteomes" id="UP000095283">
    <property type="component" value="Unplaced"/>
</dbReference>
<dbReference type="AlphaFoldDB" id="A0A1I7X4F7"/>
<accession>A0A1I7X4F7</accession>
<proteinExistence type="predicted"/>
<evidence type="ECO:0000313" key="2">
    <source>
        <dbReference type="Proteomes" id="UP000095283"/>
    </source>
</evidence>
<keyword evidence="1" id="KW-1133">Transmembrane helix</keyword>
<name>A0A1I7X4F7_HETBA</name>
<evidence type="ECO:0000256" key="1">
    <source>
        <dbReference type="SAM" id="Phobius"/>
    </source>
</evidence>
<keyword evidence="2" id="KW-1185">Reference proteome</keyword>
<evidence type="ECO:0000313" key="3">
    <source>
        <dbReference type="WBParaSite" id="Hba_12266"/>
    </source>
</evidence>
<reference evidence="3" key="1">
    <citation type="submission" date="2016-11" db="UniProtKB">
        <authorList>
            <consortium name="WormBaseParasite"/>
        </authorList>
    </citation>
    <scope>IDENTIFICATION</scope>
</reference>
<organism evidence="2 3">
    <name type="scientific">Heterorhabditis bacteriophora</name>
    <name type="common">Entomopathogenic nematode worm</name>
    <dbReference type="NCBI Taxonomy" id="37862"/>
    <lineage>
        <taxon>Eukaryota</taxon>
        <taxon>Metazoa</taxon>
        <taxon>Ecdysozoa</taxon>
        <taxon>Nematoda</taxon>
        <taxon>Chromadorea</taxon>
        <taxon>Rhabditida</taxon>
        <taxon>Rhabditina</taxon>
        <taxon>Rhabditomorpha</taxon>
        <taxon>Strongyloidea</taxon>
        <taxon>Heterorhabditidae</taxon>
        <taxon>Heterorhabditis</taxon>
    </lineage>
</organism>
<keyword evidence="1" id="KW-0472">Membrane</keyword>
<dbReference type="WBParaSite" id="Hba_12266">
    <property type="protein sequence ID" value="Hba_12266"/>
    <property type="gene ID" value="Hba_12266"/>
</dbReference>
<keyword evidence="1" id="KW-0812">Transmembrane</keyword>
<feature type="transmembrane region" description="Helical" evidence="1">
    <location>
        <begin position="33"/>
        <end position="54"/>
    </location>
</feature>
<protein>
    <submittedName>
        <fullName evidence="3">Secreted protein</fullName>
    </submittedName>
</protein>
<sequence>MDCVMISGESLLTTTAGIVDSIKTRIRITARTMLQHATLFVLYLISVTVSQIYAPWPYYMGPRPSYDSQGNAYVGQRDAGIFLTCNGIGCPVRG</sequence>